<dbReference type="SUPFAM" id="SSF57756">
    <property type="entry name" value="Retrovirus zinc finger-like domains"/>
    <property type="match status" value="1"/>
</dbReference>
<dbReference type="GO" id="GO:0008270">
    <property type="term" value="F:zinc ion binding"/>
    <property type="evidence" value="ECO:0007669"/>
    <property type="project" value="InterPro"/>
</dbReference>
<evidence type="ECO:0000313" key="2">
    <source>
        <dbReference type="EMBL" id="MQM14435.1"/>
    </source>
</evidence>
<name>A0A843X6L4_COLES</name>
<dbReference type="EMBL" id="NMUH01006089">
    <property type="protein sequence ID" value="MQM14435.1"/>
    <property type="molecule type" value="Genomic_DNA"/>
</dbReference>
<proteinExistence type="predicted"/>
<evidence type="ECO:0008006" key="4">
    <source>
        <dbReference type="Google" id="ProtNLM"/>
    </source>
</evidence>
<reference evidence="2" key="1">
    <citation type="submission" date="2017-07" db="EMBL/GenBank/DDBJ databases">
        <title>Taro Niue Genome Assembly and Annotation.</title>
        <authorList>
            <person name="Atibalentja N."/>
            <person name="Keating K."/>
            <person name="Fields C.J."/>
        </authorList>
    </citation>
    <scope>NUCLEOTIDE SEQUENCE</scope>
    <source>
        <strain evidence="2">Niue_2</strain>
        <tissue evidence="2">Leaf</tissue>
    </source>
</reference>
<dbReference type="InterPro" id="IPR036875">
    <property type="entry name" value="Znf_CCHC_sf"/>
</dbReference>
<dbReference type="AlphaFoldDB" id="A0A843X6L4"/>
<sequence length="210" mass="24398">MRLRRVIDLKRQMEDLADDHEYLSTSNMSMSTDADSCEVLGLGKVKVTAIEEANDLRRMSLEKLIGSLMAYKINMERLGESSSKKKHNNALKATEITSEGKSESERSDENSEDEEALLSKRLQRILAKKKYQLGRRCFKKSKEFRRPEGKEVKRSEHICYECKKPIHLKAECPKLKKREFKKKDNVKKFKKYKKKAMAAAWNNESDSDSE</sequence>
<evidence type="ECO:0000256" key="1">
    <source>
        <dbReference type="SAM" id="MobiDB-lite"/>
    </source>
</evidence>
<dbReference type="GO" id="GO:0003676">
    <property type="term" value="F:nucleic acid binding"/>
    <property type="evidence" value="ECO:0007669"/>
    <property type="project" value="InterPro"/>
</dbReference>
<protein>
    <recommendedName>
        <fullName evidence="4">CCHC-type domain-containing protein</fullName>
    </recommendedName>
</protein>
<accession>A0A843X6L4</accession>
<feature type="compositionally biased region" description="Basic and acidic residues" evidence="1">
    <location>
        <begin position="98"/>
        <end position="109"/>
    </location>
</feature>
<organism evidence="2 3">
    <name type="scientific">Colocasia esculenta</name>
    <name type="common">Wild taro</name>
    <name type="synonym">Arum esculentum</name>
    <dbReference type="NCBI Taxonomy" id="4460"/>
    <lineage>
        <taxon>Eukaryota</taxon>
        <taxon>Viridiplantae</taxon>
        <taxon>Streptophyta</taxon>
        <taxon>Embryophyta</taxon>
        <taxon>Tracheophyta</taxon>
        <taxon>Spermatophyta</taxon>
        <taxon>Magnoliopsida</taxon>
        <taxon>Liliopsida</taxon>
        <taxon>Araceae</taxon>
        <taxon>Aroideae</taxon>
        <taxon>Colocasieae</taxon>
        <taxon>Colocasia</taxon>
    </lineage>
</organism>
<keyword evidence="3" id="KW-1185">Reference proteome</keyword>
<dbReference type="OrthoDB" id="778489at2759"/>
<evidence type="ECO:0000313" key="3">
    <source>
        <dbReference type="Proteomes" id="UP000652761"/>
    </source>
</evidence>
<dbReference type="Proteomes" id="UP000652761">
    <property type="component" value="Unassembled WGS sequence"/>
</dbReference>
<comment type="caution">
    <text evidence="2">The sequence shown here is derived from an EMBL/GenBank/DDBJ whole genome shotgun (WGS) entry which is preliminary data.</text>
</comment>
<feature type="region of interest" description="Disordered" evidence="1">
    <location>
        <begin position="79"/>
        <end position="116"/>
    </location>
</feature>
<dbReference type="Gene3D" id="4.10.60.10">
    <property type="entry name" value="Zinc finger, CCHC-type"/>
    <property type="match status" value="1"/>
</dbReference>
<gene>
    <name evidence="2" type="ORF">Taro_047366</name>
</gene>